<keyword evidence="1" id="KW-0812">Transmembrane</keyword>
<feature type="transmembrane region" description="Helical" evidence="1">
    <location>
        <begin position="105"/>
        <end position="128"/>
    </location>
</feature>
<keyword evidence="3" id="KW-1185">Reference proteome</keyword>
<dbReference type="AlphaFoldDB" id="A0A7D5V8Z0"/>
<proteinExistence type="predicted"/>
<evidence type="ECO:0000256" key="1">
    <source>
        <dbReference type="SAM" id="Phobius"/>
    </source>
</evidence>
<feature type="transmembrane region" description="Helical" evidence="1">
    <location>
        <begin position="12"/>
        <end position="31"/>
    </location>
</feature>
<reference evidence="2 3" key="1">
    <citation type="journal article" date="2016" name="Int. J. Syst. Evol. Microbiol.">
        <title>Chitinibacter fontanus sp. nov., isolated from a spring.</title>
        <authorList>
            <person name="Sheu S.Y."/>
            <person name="Li Y.S."/>
            <person name="Young C.C."/>
            <person name="Chen W.M."/>
        </authorList>
    </citation>
    <scope>NUCLEOTIDE SEQUENCE [LARGE SCALE GENOMIC DNA]</scope>
    <source>
        <strain evidence="2 3">STM-7</strain>
    </source>
</reference>
<evidence type="ECO:0000313" key="3">
    <source>
        <dbReference type="Proteomes" id="UP000510822"/>
    </source>
</evidence>
<gene>
    <name evidence="2" type="ORF">HZU75_06815</name>
</gene>
<name>A0A7D5V8Z0_9NEIS</name>
<sequence>MSLLVKSEAMKIAIYLLLIVVVFFASSWGLIEGFRSLSEMLFIPYEQSVYLHLTGNGVINQSPFLLFSAFLLNFVLLSVPSSYWSEWQALPKRDLVLRQARRKKLNARMLNSLWKLIVVALLIAAPGLRQYTVLVNDKIVEQSWYSLRPEVYPLKQVRCIERSTSNRGAVFQTLYFQDGRRLVLSGLDTRVRQIIQQHQREPVSNACRAMQAND</sequence>
<dbReference type="Proteomes" id="UP000510822">
    <property type="component" value="Chromosome"/>
</dbReference>
<keyword evidence="1" id="KW-1133">Transmembrane helix</keyword>
<accession>A0A7D5V8Z0</accession>
<feature type="transmembrane region" description="Helical" evidence="1">
    <location>
        <begin position="64"/>
        <end position="84"/>
    </location>
</feature>
<dbReference type="KEGG" id="cfon:HZU75_06815"/>
<protein>
    <submittedName>
        <fullName evidence="2">Uncharacterized protein</fullName>
    </submittedName>
</protein>
<keyword evidence="1" id="KW-0472">Membrane</keyword>
<dbReference type="RefSeq" id="WP_180308384.1">
    <property type="nucleotide sequence ID" value="NZ_CP058952.1"/>
</dbReference>
<dbReference type="EMBL" id="CP058952">
    <property type="protein sequence ID" value="QLI81257.1"/>
    <property type="molecule type" value="Genomic_DNA"/>
</dbReference>
<evidence type="ECO:0000313" key="2">
    <source>
        <dbReference type="EMBL" id="QLI81257.1"/>
    </source>
</evidence>
<organism evidence="2 3">
    <name type="scientific">Chitinibacter fontanus</name>
    <dbReference type="NCBI Taxonomy" id="1737446"/>
    <lineage>
        <taxon>Bacteria</taxon>
        <taxon>Pseudomonadati</taxon>
        <taxon>Pseudomonadota</taxon>
        <taxon>Betaproteobacteria</taxon>
        <taxon>Neisseriales</taxon>
        <taxon>Chitinibacteraceae</taxon>
        <taxon>Chitinibacter</taxon>
    </lineage>
</organism>